<evidence type="ECO:0000259" key="13">
    <source>
        <dbReference type="PROSITE" id="PS51217"/>
    </source>
</evidence>
<dbReference type="CDD" id="cd17932">
    <property type="entry name" value="DEXQc_UvrD"/>
    <property type="match status" value="1"/>
</dbReference>
<dbReference type="InterPro" id="IPR013986">
    <property type="entry name" value="DExx_box_DNA_helicase_dom_sf"/>
</dbReference>
<keyword evidence="3 11" id="KW-0378">Hydrolase</keyword>
<evidence type="ECO:0000256" key="3">
    <source>
        <dbReference type="ARBA" id="ARBA00022801"/>
    </source>
</evidence>
<feature type="domain" description="UvrD-like helicase C-terminal" evidence="13">
    <location>
        <begin position="296"/>
        <end position="556"/>
    </location>
</feature>
<feature type="binding site" evidence="11">
    <location>
        <begin position="32"/>
        <end position="39"/>
    </location>
    <ligand>
        <name>ATP</name>
        <dbReference type="ChEBI" id="CHEBI:30616"/>
    </ligand>
</feature>
<dbReference type="InterPro" id="IPR014016">
    <property type="entry name" value="UvrD-like_ATP-bd"/>
</dbReference>
<dbReference type="InterPro" id="IPR000212">
    <property type="entry name" value="DNA_helicase_UvrD/REP"/>
</dbReference>
<evidence type="ECO:0000313" key="14">
    <source>
        <dbReference type="EMBL" id="KKQ67024.1"/>
    </source>
</evidence>
<organism evidence="14 15">
    <name type="scientific">Candidatus Daviesbacteria bacterium GW2011_GWA2_38_24</name>
    <dbReference type="NCBI Taxonomy" id="1618422"/>
    <lineage>
        <taxon>Bacteria</taxon>
        <taxon>Candidatus Daviesiibacteriota</taxon>
    </lineage>
</organism>
<feature type="domain" description="UvrD-like helicase ATP-binding" evidence="12">
    <location>
        <begin position="11"/>
        <end position="295"/>
    </location>
</feature>
<keyword evidence="5 11" id="KW-0067">ATP-binding</keyword>
<dbReference type="CDD" id="cd18807">
    <property type="entry name" value="SF1_C_UvrD"/>
    <property type="match status" value="1"/>
</dbReference>
<keyword evidence="2 11" id="KW-0547">Nucleotide-binding</keyword>
<comment type="similarity">
    <text evidence="1">Belongs to the helicase family. UvrD subfamily.</text>
</comment>
<evidence type="ECO:0000259" key="12">
    <source>
        <dbReference type="PROSITE" id="PS51198"/>
    </source>
</evidence>
<evidence type="ECO:0000256" key="4">
    <source>
        <dbReference type="ARBA" id="ARBA00022806"/>
    </source>
</evidence>
<evidence type="ECO:0000256" key="10">
    <source>
        <dbReference type="ARBA" id="ARBA00048988"/>
    </source>
</evidence>
<dbReference type="Pfam" id="PF13361">
    <property type="entry name" value="UvrD_C"/>
    <property type="match status" value="1"/>
</dbReference>
<dbReference type="InterPro" id="IPR027417">
    <property type="entry name" value="P-loop_NTPase"/>
</dbReference>
<evidence type="ECO:0000313" key="15">
    <source>
        <dbReference type="Proteomes" id="UP000034235"/>
    </source>
</evidence>
<evidence type="ECO:0000256" key="2">
    <source>
        <dbReference type="ARBA" id="ARBA00022741"/>
    </source>
</evidence>
<dbReference type="Gene3D" id="1.10.10.160">
    <property type="match status" value="1"/>
</dbReference>
<sequence>MPTISTVDLLSSLNPIQQQAVKETEGPVLVLAGAGSGKTKVLTHRVAYLIGEKKVQAESTLVLTFTNKASGEMQERIIKLLQNDKQLTINNKPIMGTFHSVFSKILRKEGYNTGLSVNFSIYDENDALDAIKEAMSNLDIPQKQFSPSAIRHTISGAKNENINELEYPQYARGYFQENAAKVYIEYQKILRRNQALDFDDLLMQSIRLFQNHPQVLQKYQIQFRYILVDEYQDTNSAQYLLVKLLAQRNKNICVVGDASQAIYGFRGADFRNIVNFKKDYPNAKIFNLEQNYRSTQVILDAAHSVISLNKSHSILSLWTDKKTSDKIKVTQAKNEVEEAIYVLNEIQNSGFPLSHFAILYRTNAQSRNLEEVFLKGGVPYILVGGLKFYERKEIKDILAYLRLLQNPEDSVSKKRVEKIGLKRAQKFYQLMEEIASSSDVHRSPRNRPPSSGTVRQLANDVIANEVKQSQNYTTLELMDLILSQTDYLSILDDGTEQGKMRVENVKELRSVANEFPNLVQFLENVALVQDTQMPDRNNPLDNQDAVTLMTIHASKGLEFPVVFLVGMEEGLFPHSRAMLNPDEMEEERRLCYVGITRAKDKLFLVYTRSRLYFGQRSNNLVSRFLACIPEELLDSSVSFIDDIDDDWINY</sequence>
<dbReference type="EMBL" id="LBUP01000002">
    <property type="protein sequence ID" value="KKQ67024.1"/>
    <property type="molecule type" value="Genomic_DNA"/>
</dbReference>
<protein>
    <recommendedName>
        <fullName evidence="9">DNA 3'-5' helicase</fullName>
        <ecNumber evidence="9">5.6.2.4</ecNumber>
    </recommendedName>
</protein>
<dbReference type="PANTHER" id="PTHR11070">
    <property type="entry name" value="UVRD / RECB / PCRA DNA HELICASE FAMILY MEMBER"/>
    <property type="match status" value="1"/>
</dbReference>
<dbReference type="GO" id="GO:0000725">
    <property type="term" value="P:recombinational repair"/>
    <property type="evidence" value="ECO:0007669"/>
    <property type="project" value="TreeGrafter"/>
</dbReference>
<evidence type="ECO:0000256" key="5">
    <source>
        <dbReference type="ARBA" id="ARBA00022840"/>
    </source>
</evidence>
<dbReference type="Pfam" id="PF00580">
    <property type="entry name" value="UvrD-helicase"/>
    <property type="match status" value="1"/>
</dbReference>
<dbReference type="EC" id="5.6.2.4" evidence="9"/>
<dbReference type="GO" id="GO:0043138">
    <property type="term" value="F:3'-5' DNA helicase activity"/>
    <property type="evidence" value="ECO:0007669"/>
    <property type="project" value="UniProtKB-EC"/>
</dbReference>
<dbReference type="PROSITE" id="PS51198">
    <property type="entry name" value="UVRD_HELICASE_ATP_BIND"/>
    <property type="match status" value="1"/>
</dbReference>
<comment type="catalytic activity">
    <reaction evidence="8">
        <text>Couples ATP hydrolysis with the unwinding of duplex DNA by translocating in the 3'-5' direction.</text>
        <dbReference type="EC" id="5.6.2.4"/>
    </reaction>
</comment>
<dbReference type="InterPro" id="IPR014017">
    <property type="entry name" value="DNA_helicase_UvrD-like_C"/>
</dbReference>
<dbReference type="SUPFAM" id="SSF52540">
    <property type="entry name" value="P-loop containing nucleoside triphosphate hydrolases"/>
    <property type="match status" value="1"/>
</dbReference>
<keyword evidence="4 11" id="KW-0347">Helicase</keyword>
<dbReference type="Gene3D" id="3.40.50.300">
    <property type="entry name" value="P-loop containing nucleotide triphosphate hydrolases"/>
    <property type="match status" value="2"/>
</dbReference>
<evidence type="ECO:0000256" key="11">
    <source>
        <dbReference type="PROSITE-ProRule" id="PRU00560"/>
    </source>
</evidence>
<evidence type="ECO:0000256" key="1">
    <source>
        <dbReference type="ARBA" id="ARBA00009922"/>
    </source>
</evidence>
<dbReference type="Proteomes" id="UP000034235">
    <property type="component" value="Unassembled WGS sequence"/>
</dbReference>
<dbReference type="PATRIC" id="fig|1618422.5.peg.582"/>
<comment type="catalytic activity">
    <reaction evidence="10">
        <text>ATP + H2O = ADP + phosphate + H(+)</text>
        <dbReference type="Rhea" id="RHEA:13065"/>
        <dbReference type="ChEBI" id="CHEBI:15377"/>
        <dbReference type="ChEBI" id="CHEBI:15378"/>
        <dbReference type="ChEBI" id="CHEBI:30616"/>
        <dbReference type="ChEBI" id="CHEBI:43474"/>
        <dbReference type="ChEBI" id="CHEBI:456216"/>
        <dbReference type="EC" id="5.6.2.4"/>
    </reaction>
</comment>
<dbReference type="PANTHER" id="PTHR11070:SF2">
    <property type="entry name" value="ATP-DEPENDENT DNA HELICASE SRS2"/>
    <property type="match status" value="1"/>
</dbReference>
<evidence type="ECO:0000256" key="7">
    <source>
        <dbReference type="ARBA" id="ARBA00023235"/>
    </source>
</evidence>
<dbReference type="GO" id="GO:0003677">
    <property type="term" value="F:DNA binding"/>
    <property type="evidence" value="ECO:0007669"/>
    <property type="project" value="UniProtKB-KW"/>
</dbReference>
<dbReference type="PROSITE" id="PS51217">
    <property type="entry name" value="UVRD_HELICASE_CTER"/>
    <property type="match status" value="1"/>
</dbReference>
<dbReference type="Gene3D" id="1.10.486.10">
    <property type="entry name" value="PCRA, domain 4"/>
    <property type="match status" value="1"/>
</dbReference>
<comment type="caution">
    <text evidence="14">The sequence shown here is derived from an EMBL/GenBank/DDBJ whole genome shotgun (WGS) entry which is preliminary data.</text>
</comment>
<dbReference type="GO" id="GO:0016887">
    <property type="term" value="F:ATP hydrolysis activity"/>
    <property type="evidence" value="ECO:0007669"/>
    <property type="project" value="RHEA"/>
</dbReference>
<proteinExistence type="inferred from homology"/>
<dbReference type="GO" id="GO:0005524">
    <property type="term" value="F:ATP binding"/>
    <property type="evidence" value="ECO:0007669"/>
    <property type="project" value="UniProtKB-UniRule"/>
</dbReference>
<evidence type="ECO:0000256" key="9">
    <source>
        <dbReference type="ARBA" id="ARBA00034808"/>
    </source>
</evidence>
<keyword evidence="6" id="KW-0238">DNA-binding</keyword>
<gene>
    <name evidence="14" type="ORF">US86_C0002G0141</name>
</gene>
<dbReference type="GO" id="GO:0005829">
    <property type="term" value="C:cytosol"/>
    <property type="evidence" value="ECO:0007669"/>
    <property type="project" value="TreeGrafter"/>
</dbReference>
<evidence type="ECO:0000256" key="6">
    <source>
        <dbReference type="ARBA" id="ARBA00023125"/>
    </source>
</evidence>
<name>A0A0G0M028_9BACT</name>
<dbReference type="GO" id="GO:0033202">
    <property type="term" value="C:DNA helicase complex"/>
    <property type="evidence" value="ECO:0007669"/>
    <property type="project" value="TreeGrafter"/>
</dbReference>
<dbReference type="AlphaFoldDB" id="A0A0G0M028"/>
<reference evidence="14 15" key="1">
    <citation type="journal article" date="2015" name="Nature">
        <title>rRNA introns, odd ribosomes, and small enigmatic genomes across a large radiation of phyla.</title>
        <authorList>
            <person name="Brown C.T."/>
            <person name="Hug L.A."/>
            <person name="Thomas B.C."/>
            <person name="Sharon I."/>
            <person name="Castelle C.J."/>
            <person name="Singh A."/>
            <person name="Wilkins M.J."/>
            <person name="Williams K.H."/>
            <person name="Banfield J.F."/>
        </authorList>
    </citation>
    <scope>NUCLEOTIDE SEQUENCE [LARGE SCALE GENOMIC DNA]</scope>
</reference>
<keyword evidence="7" id="KW-0413">Isomerase</keyword>
<accession>A0A0G0M028</accession>
<evidence type="ECO:0000256" key="8">
    <source>
        <dbReference type="ARBA" id="ARBA00034617"/>
    </source>
</evidence>